<name>A0A074XWI7_AURPU</name>
<evidence type="ECO:0000256" key="1">
    <source>
        <dbReference type="SAM" id="MobiDB-lite"/>
    </source>
</evidence>
<proteinExistence type="predicted"/>
<keyword evidence="3" id="KW-1185">Reference proteome</keyword>
<feature type="compositionally biased region" description="Basic and acidic residues" evidence="1">
    <location>
        <begin position="52"/>
        <end position="67"/>
    </location>
</feature>
<dbReference type="GeneID" id="40746590"/>
<dbReference type="Proteomes" id="UP000030706">
    <property type="component" value="Unassembled WGS sequence"/>
</dbReference>
<dbReference type="RefSeq" id="XP_029755223.1">
    <property type="nucleotide sequence ID" value="XM_029904284.1"/>
</dbReference>
<feature type="compositionally biased region" description="Polar residues" evidence="1">
    <location>
        <begin position="30"/>
        <end position="51"/>
    </location>
</feature>
<organism evidence="2 3">
    <name type="scientific">Aureobasidium pullulans EXF-150</name>
    <dbReference type="NCBI Taxonomy" id="1043002"/>
    <lineage>
        <taxon>Eukaryota</taxon>
        <taxon>Fungi</taxon>
        <taxon>Dikarya</taxon>
        <taxon>Ascomycota</taxon>
        <taxon>Pezizomycotina</taxon>
        <taxon>Dothideomycetes</taxon>
        <taxon>Dothideomycetidae</taxon>
        <taxon>Dothideales</taxon>
        <taxon>Saccotheciaceae</taxon>
        <taxon>Aureobasidium</taxon>
    </lineage>
</organism>
<feature type="region of interest" description="Disordered" evidence="1">
    <location>
        <begin position="1"/>
        <end position="90"/>
    </location>
</feature>
<accession>A0A074XWI7</accession>
<dbReference type="AlphaFoldDB" id="A0A074XWI7"/>
<sequence length="102" mass="11104">MSTTISKILRSRASLPLSRAPATAAKHRGLQSTNGSTGIPQSTSHQNSSHDTTQKTRGEATLQDRAESQQAENNSRDVTAHTRYQGHQGFCPGISRYQLLDL</sequence>
<evidence type="ECO:0000313" key="3">
    <source>
        <dbReference type="Proteomes" id="UP000030706"/>
    </source>
</evidence>
<dbReference type="HOGENOM" id="CLU_2276936_0_0_1"/>
<protein>
    <submittedName>
        <fullName evidence="2">Uncharacterized protein</fullName>
    </submittedName>
</protein>
<reference evidence="2 3" key="1">
    <citation type="journal article" date="2014" name="BMC Genomics">
        <title>Genome sequencing of four Aureobasidium pullulans varieties: biotechnological potential, stress tolerance, and description of new species.</title>
        <authorList>
            <person name="Gostin Ar C."/>
            <person name="Ohm R.A."/>
            <person name="Kogej T."/>
            <person name="Sonjak S."/>
            <person name="Turk M."/>
            <person name="Zajc J."/>
            <person name="Zalar P."/>
            <person name="Grube M."/>
            <person name="Sun H."/>
            <person name="Han J."/>
            <person name="Sharma A."/>
            <person name="Chiniquy J."/>
            <person name="Ngan C.Y."/>
            <person name="Lipzen A."/>
            <person name="Barry K."/>
            <person name="Grigoriev I.V."/>
            <person name="Gunde-Cimerman N."/>
        </authorList>
    </citation>
    <scope>NUCLEOTIDE SEQUENCE [LARGE SCALE GENOMIC DNA]</scope>
    <source>
        <strain evidence="2 3">EXF-150</strain>
    </source>
</reference>
<gene>
    <name evidence="2" type="ORF">M438DRAFT_340098</name>
</gene>
<dbReference type="EMBL" id="KL585010">
    <property type="protein sequence ID" value="KEQ79036.1"/>
    <property type="molecule type" value="Genomic_DNA"/>
</dbReference>
<evidence type="ECO:0000313" key="2">
    <source>
        <dbReference type="EMBL" id="KEQ79036.1"/>
    </source>
</evidence>